<dbReference type="EMBL" id="LR796156">
    <property type="protein sequence ID" value="CAB4122006.1"/>
    <property type="molecule type" value="Genomic_DNA"/>
</dbReference>
<proteinExistence type="predicted"/>
<evidence type="ECO:0000256" key="1">
    <source>
        <dbReference type="SAM" id="MobiDB-lite"/>
    </source>
</evidence>
<name>A0A6J5KLG8_9CAUD</name>
<feature type="region of interest" description="Disordered" evidence="1">
    <location>
        <begin position="41"/>
        <end position="80"/>
    </location>
</feature>
<protein>
    <submittedName>
        <fullName evidence="2">Uncharacterized protein</fullName>
    </submittedName>
</protein>
<organism evidence="2">
    <name type="scientific">uncultured Caudovirales phage</name>
    <dbReference type="NCBI Taxonomy" id="2100421"/>
    <lineage>
        <taxon>Viruses</taxon>
        <taxon>Duplodnaviria</taxon>
        <taxon>Heunggongvirae</taxon>
        <taxon>Uroviricota</taxon>
        <taxon>Caudoviricetes</taxon>
        <taxon>Peduoviridae</taxon>
        <taxon>Maltschvirus</taxon>
        <taxon>Maltschvirus maltsch</taxon>
    </lineage>
</organism>
<gene>
    <name evidence="2" type="ORF">UFOVP20_40</name>
</gene>
<accession>A0A6J5KLG8</accession>
<sequence>MGLRDALEENFEAAEDGTLGTPVEREIDVAPVDPIEIEAKANEVPERDEKGKFISKDEQPDRVVASEDTVSEVEERPNGLQRPTTFKKEYLPIWEKMAAGQQLTPEESVRFAEYAGNIRENEFKKGVSTYKAEADNARSMMEAIAPFVPELQKQNIHPAAWINNLGRAHMTLTNAPYEQRVQLFHRLAADYGIQLNQEAGQYPQYQQPNDQYTQQLMQQLQAMNQEVSTIKGRYEQEENTRLMSEINQVAQNKDKFPHFEEVRERMAQLLENNLASDLETAYAKAVRLEDHVWAKEQDRLLKQATQTSNKAQQVAKAKAVAVSPRSVTPNGVVASSDKKDRRSMLDELVSSSMGGRV</sequence>
<evidence type="ECO:0000313" key="2">
    <source>
        <dbReference type="EMBL" id="CAB4122006.1"/>
    </source>
</evidence>
<reference evidence="2" key="1">
    <citation type="submission" date="2020-04" db="EMBL/GenBank/DDBJ databases">
        <authorList>
            <person name="Chiriac C."/>
            <person name="Salcher M."/>
            <person name="Ghai R."/>
            <person name="Kavagutti S V."/>
        </authorList>
    </citation>
    <scope>NUCLEOTIDE SEQUENCE</scope>
</reference>
<feature type="region of interest" description="Disordered" evidence="1">
    <location>
        <begin position="315"/>
        <end position="343"/>
    </location>
</feature>
<feature type="compositionally biased region" description="Basic and acidic residues" evidence="1">
    <location>
        <begin position="41"/>
        <end position="65"/>
    </location>
</feature>